<dbReference type="InterPro" id="IPR051291">
    <property type="entry name" value="CIMAP"/>
</dbReference>
<evidence type="ECO:0000313" key="2">
    <source>
        <dbReference type="EMBL" id="KAF4688097.1"/>
    </source>
</evidence>
<evidence type="ECO:0000256" key="1">
    <source>
        <dbReference type="SAM" id="MobiDB-lite"/>
    </source>
</evidence>
<accession>A0A7J6NX30</accession>
<proteinExistence type="predicted"/>
<dbReference type="EMBL" id="JABANP010000162">
    <property type="protein sequence ID" value="KAF4688097.1"/>
    <property type="molecule type" value="Genomic_DNA"/>
</dbReference>
<reference evidence="2 3" key="1">
    <citation type="submission" date="2020-04" db="EMBL/GenBank/DDBJ databases">
        <title>Perkinsus olseni comparative genomics.</title>
        <authorList>
            <person name="Bogema D.R."/>
        </authorList>
    </citation>
    <scope>NUCLEOTIDE SEQUENCE [LARGE SCALE GENOMIC DNA]</scope>
    <source>
        <strain evidence="2">00978-12</strain>
    </source>
</reference>
<feature type="region of interest" description="Disordered" evidence="1">
    <location>
        <begin position="262"/>
        <end position="299"/>
    </location>
</feature>
<evidence type="ECO:0000313" key="3">
    <source>
        <dbReference type="Proteomes" id="UP000541610"/>
    </source>
</evidence>
<dbReference type="Proteomes" id="UP000541610">
    <property type="component" value="Unassembled WGS sequence"/>
</dbReference>
<dbReference type="Pfam" id="PF07004">
    <property type="entry name" value="SHIPPO-rpt"/>
    <property type="match status" value="3"/>
</dbReference>
<dbReference type="OrthoDB" id="406368at2759"/>
<protein>
    <submittedName>
        <fullName evidence="2">Uncharacterized protein</fullName>
    </submittedName>
</protein>
<feature type="region of interest" description="Disordered" evidence="1">
    <location>
        <begin position="137"/>
        <end position="178"/>
    </location>
</feature>
<name>A0A7J6NX30_PEROL</name>
<dbReference type="PANTHER" id="PTHR21580">
    <property type="entry name" value="SHIPPO-1-RELATED"/>
    <property type="match status" value="1"/>
</dbReference>
<comment type="caution">
    <text evidence="2">The sequence shown here is derived from an EMBL/GenBank/DDBJ whole genome shotgun (WGS) entry which is preliminary data.</text>
</comment>
<dbReference type="AlphaFoldDB" id="A0A7J6NX30"/>
<sequence>MAFVFRSARDSNFDVNTATAELPLLGPGKYLGHADYTVKQRAVDAPFGITSTKFVRSSPTERCSEGLSAEPSIDESRDSVSCSSIWADELKQRRQHEGRMVPFDSHGPRFRPWRAPHNIGPGEYEVPRAFGGGLIRSLSSPRVPQGRSYSSVQSGEIRNNAPSIPRPHQSYGYRESSTGDLVPYDSPSPALQGGSGLSRSMKFRFNRKDRKTQTTFGTCPRESIRSNHGGRAYPGPGYYNPGAERTGLRRFCKQHSVFTQPSCRSRGKIREQGQPTPGPGHYEAPSQGTTHTSPPCTSSSSACFGSMSRRFVYTVESSPGPGQYNTNRRTSLGAGWKFSSNCSADRADDSESSEPGPGHYVLGNLWDTGHGSLAGAKFSRTGFGSTVSRFGTRGSQRDTTGVAEAYTLHLTQKATSGNVDGARVDDLAARRKRDRKAKTTESFHPAPFCSRAKRFHLMRDATTPESSDKGLGSTMTTRALCSAEHANKPQASSGALLHRASRKSVGSGFLSREPRFFEGNASKGSSPGPGYYYSRKAPECHVTSAAEAEKGCGSGINTGATIGFASSTRRFQAFGLADGCSAAVSETPGPGSYTIENGWIKRTYSQLFGEVF</sequence>
<feature type="compositionally biased region" description="Low complexity" evidence="1">
    <location>
        <begin position="289"/>
        <end position="299"/>
    </location>
</feature>
<feature type="compositionally biased region" description="Polar residues" evidence="1">
    <location>
        <begin position="137"/>
        <end position="162"/>
    </location>
</feature>
<feature type="region of interest" description="Disordered" evidence="1">
    <location>
        <begin position="209"/>
        <end position="234"/>
    </location>
</feature>
<dbReference type="InterPro" id="IPR010736">
    <property type="entry name" value="SHIPPO-rpt"/>
</dbReference>
<gene>
    <name evidence="2" type="ORF">FOZ60_003162</name>
</gene>
<organism evidence="2 3">
    <name type="scientific">Perkinsus olseni</name>
    <name type="common">Perkinsus atlanticus</name>
    <dbReference type="NCBI Taxonomy" id="32597"/>
    <lineage>
        <taxon>Eukaryota</taxon>
        <taxon>Sar</taxon>
        <taxon>Alveolata</taxon>
        <taxon>Perkinsozoa</taxon>
        <taxon>Perkinsea</taxon>
        <taxon>Perkinsida</taxon>
        <taxon>Perkinsidae</taxon>
        <taxon>Perkinsus</taxon>
    </lineage>
</organism>